<name>A0ABQ2DBR8_9MICC</name>
<accession>A0ABQ2DBR8</accession>
<keyword evidence="2" id="KW-0540">Nuclease</keyword>
<feature type="domain" description="HNH nuclease" evidence="1">
    <location>
        <begin position="362"/>
        <end position="412"/>
    </location>
</feature>
<evidence type="ECO:0000259" key="1">
    <source>
        <dbReference type="SMART" id="SM00507"/>
    </source>
</evidence>
<dbReference type="InterPro" id="IPR003615">
    <property type="entry name" value="HNH_nuc"/>
</dbReference>
<evidence type="ECO:0000313" key="3">
    <source>
        <dbReference type="Proteomes" id="UP000606115"/>
    </source>
</evidence>
<organism evidence="2 3">
    <name type="scientific">Glutamicibacter ardleyensis</name>
    <dbReference type="NCBI Taxonomy" id="225894"/>
    <lineage>
        <taxon>Bacteria</taxon>
        <taxon>Bacillati</taxon>
        <taxon>Actinomycetota</taxon>
        <taxon>Actinomycetes</taxon>
        <taxon>Micrococcales</taxon>
        <taxon>Micrococcaceae</taxon>
        <taxon>Glutamicibacter</taxon>
    </lineage>
</organism>
<dbReference type="SMART" id="SM00507">
    <property type="entry name" value="HNHc"/>
    <property type="match status" value="1"/>
</dbReference>
<dbReference type="Proteomes" id="UP000606115">
    <property type="component" value="Unassembled WGS sequence"/>
</dbReference>
<protein>
    <submittedName>
        <fullName evidence="2">HNH endonuclease</fullName>
    </submittedName>
</protein>
<dbReference type="GO" id="GO:0004519">
    <property type="term" value="F:endonuclease activity"/>
    <property type="evidence" value="ECO:0007669"/>
    <property type="project" value="UniProtKB-KW"/>
</dbReference>
<proteinExistence type="predicted"/>
<dbReference type="Gene3D" id="1.10.30.50">
    <property type="match status" value="1"/>
</dbReference>
<dbReference type="GeneID" id="303303289"/>
<keyword evidence="3" id="KW-1185">Reference proteome</keyword>
<comment type="caution">
    <text evidence="2">The sequence shown here is derived from an EMBL/GenBank/DDBJ whole genome shotgun (WGS) entry which is preliminary data.</text>
</comment>
<keyword evidence="2" id="KW-0255">Endonuclease</keyword>
<dbReference type="EMBL" id="BMKX01000001">
    <property type="protein sequence ID" value="GGJ52565.1"/>
    <property type="molecule type" value="Genomic_DNA"/>
</dbReference>
<gene>
    <name evidence="2" type="ORF">GCM10007173_08980</name>
</gene>
<sequence>MSEAMAPRHRPPQAEFYQVADDLVTSTRREPTQSNAQRAAAKHFQKIANYEKEIARLRSKQAAESYQAEKEIVRENEYLGTSCNDLTRGAASAVALARHQAPNGFRNYLVNCRILAEDTPYLQQQFAQGEFTEQQILAILTPLQKVKAERRAEFDAIFRDNPEMFESQGPKQIGETVKRFTLDFASDEQCLQMKQQDSKRYVHLKRGKDCVLINGSLPVVSGTALQMHLQQESYRLKQLGDPRTRDQIKADLLCTYLLAGRPEKLPIQLHVGLIMTDKTLFLGDREPAYMEGYGYVPPQYARELIAGTPIANELSFAQMEAGQADEHLDRLETLPDLIRLYTAPGDKELVAMDSKARIFPEKLRRFVKIRDRHCRTPFCDGKITEIDHVLQHHLGGPTDVDNADGRCSSCNKAKESPGWIEIVALKGPHTMRVNPGSSMTYRSTAPPATGYAHQPFPQLICDSQWIRGVKRRLHTQQDSNSPGP</sequence>
<reference evidence="3" key="1">
    <citation type="journal article" date="2019" name="Int. J. Syst. Evol. Microbiol.">
        <title>The Global Catalogue of Microorganisms (GCM) 10K type strain sequencing project: providing services to taxonomists for standard genome sequencing and annotation.</title>
        <authorList>
            <consortium name="The Broad Institute Genomics Platform"/>
            <consortium name="The Broad Institute Genome Sequencing Center for Infectious Disease"/>
            <person name="Wu L."/>
            <person name="Ma J."/>
        </authorList>
    </citation>
    <scope>NUCLEOTIDE SEQUENCE [LARGE SCALE GENOMIC DNA]</scope>
    <source>
        <strain evidence="3">CGMCC 1.3685</strain>
    </source>
</reference>
<keyword evidence="2" id="KW-0378">Hydrolase</keyword>
<evidence type="ECO:0000313" key="2">
    <source>
        <dbReference type="EMBL" id="GGJ52565.1"/>
    </source>
</evidence>
<dbReference type="RefSeq" id="WP_188683965.1">
    <property type="nucleotide sequence ID" value="NZ_BMKX01000001.1"/>
</dbReference>